<keyword evidence="1" id="KW-0175">Coiled coil</keyword>
<protein>
    <submittedName>
        <fullName evidence="3">Gp84</fullName>
    </submittedName>
</protein>
<dbReference type="Pfam" id="PF13921">
    <property type="entry name" value="Myb_DNA-bind_6"/>
    <property type="match status" value="1"/>
</dbReference>
<dbReference type="RefSeq" id="YP_009015395.1">
    <property type="nucleotide sequence ID" value="NC_023719.1"/>
</dbReference>
<dbReference type="SUPFAM" id="SSF46689">
    <property type="entry name" value="Homeodomain-like"/>
    <property type="match status" value="1"/>
</dbReference>
<dbReference type="PROSITE" id="PS50090">
    <property type="entry name" value="MYB_LIKE"/>
    <property type="match status" value="1"/>
</dbReference>
<proteinExistence type="predicted"/>
<sequence>MRKRWNKEEDKELLSYILKFVEEGNSLREAVKLASEEINRTFESCYARWNNFLRIEYEDRLETAKSSAKENGNVFYEKWTSDDDEMLADIILNEISNGSSTRKAVNASAKKLNRSFTSCYNRWQTVVSKRFEQKFVFKDCENESNNDLENLKERFLLLENNFHNVLEQNEKIIAQNEELFKMLQKEKGTNS</sequence>
<accession>G3MBF4</accession>
<dbReference type="InterPro" id="IPR001005">
    <property type="entry name" value="SANT/Myb"/>
</dbReference>
<gene>
    <name evidence="3" type="primary">84</name>
    <name evidence="3" type="ORF">G_84</name>
</gene>
<dbReference type="KEGG" id="vg:18563303"/>
<dbReference type="InterPro" id="IPR009057">
    <property type="entry name" value="Homeodomain-like_sf"/>
</dbReference>
<dbReference type="PANTHER" id="PTHR41302:SF2">
    <property type="entry name" value="PRESPORE SPECIFIC TRANSCRIPTIONAL ACTIVATOR RSFA"/>
    <property type="match status" value="1"/>
</dbReference>
<dbReference type="Proteomes" id="UP000009273">
    <property type="component" value="Segment"/>
</dbReference>
<evidence type="ECO:0000259" key="2">
    <source>
        <dbReference type="PROSITE" id="PS50090"/>
    </source>
</evidence>
<evidence type="ECO:0000313" key="3">
    <source>
        <dbReference type="EMBL" id="AEO93355.1"/>
    </source>
</evidence>
<dbReference type="Gene3D" id="1.10.10.60">
    <property type="entry name" value="Homeodomain-like"/>
    <property type="match status" value="1"/>
</dbReference>
<feature type="coiled-coil region" evidence="1">
    <location>
        <begin position="141"/>
        <end position="186"/>
    </location>
</feature>
<dbReference type="GeneID" id="18563303"/>
<dbReference type="InterPro" id="IPR014243">
    <property type="entry name" value="RsfA-like"/>
</dbReference>
<name>G3MBF4_9CAUD</name>
<feature type="domain" description="Myb-like" evidence="2">
    <location>
        <begin position="1"/>
        <end position="53"/>
    </location>
</feature>
<evidence type="ECO:0000313" key="4">
    <source>
        <dbReference type="Proteomes" id="UP000009273"/>
    </source>
</evidence>
<keyword evidence="4" id="KW-1185">Reference proteome</keyword>
<evidence type="ECO:0000256" key="1">
    <source>
        <dbReference type="SAM" id="Coils"/>
    </source>
</evidence>
<reference evidence="3 4" key="1">
    <citation type="submission" date="2011-09" db="EMBL/GenBank/DDBJ databases">
        <authorList>
            <person name="Pope W.H."/>
            <person name="Pedulla M.L."/>
            <person name="Ford M.E."/>
            <person name="Peebles C.L."/>
            <person name="Hatfull G.H."/>
            <person name="Hendrix R.W."/>
        </authorList>
    </citation>
    <scope>NUCLEOTIDE SEQUENCE [LARGE SCALE GENOMIC DNA]</scope>
    <source>
        <strain evidence="3">G</strain>
    </source>
</reference>
<dbReference type="PANTHER" id="PTHR41302">
    <property type="entry name" value="PRESPORE-SPECIFIC TRANSCRIPTIONAL REGULATOR RSFA-RELATED"/>
    <property type="match status" value="1"/>
</dbReference>
<dbReference type="EMBL" id="JN638751">
    <property type="protein sequence ID" value="AEO93355.1"/>
    <property type="molecule type" value="Genomic_DNA"/>
</dbReference>
<organism evidence="3 4">
    <name type="scientific">Bacillus phage G</name>
    <dbReference type="NCBI Taxonomy" id="2884420"/>
    <lineage>
        <taxon>Viruses</taxon>
        <taxon>Duplodnaviria</taxon>
        <taxon>Heunggongvirae</taxon>
        <taxon>Uroviricota</taxon>
        <taxon>Caudoviricetes</taxon>
        <taxon>Donellivirus</taxon>
        <taxon>Donellivirus gee</taxon>
    </lineage>
</organism>